<dbReference type="EMBL" id="JARQZJ010000091">
    <property type="protein sequence ID" value="KAK9883806.1"/>
    <property type="molecule type" value="Genomic_DNA"/>
</dbReference>
<dbReference type="AlphaFoldDB" id="A0AAW1USP4"/>
<protein>
    <submittedName>
        <fullName evidence="2">Uncharacterized protein</fullName>
    </submittedName>
</protein>
<comment type="caution">
    <text evidence="2">The sequence shown here is derived from an EMBL/GenBank/DDBJ whole genome shotgun (WGS) entry which is preliminary data.</text>
</comment>
<sequence length="139" mass="15714">MCLRGGNIALSFLFVEQRIHHNKRGIRRDLEEQMDSALSQVRVLKSTASLNYALYMHGYCGAEGTQAISEHLCKVGKYLRRKSGRPSLTESPSNSRRRSPLLSNPVTPVSPRKMRNCPKRHQGVTLNCVRTDNIGHWPS</sequence>
<organism evidence="2 3">
    <name type="scientific">Henosepilachna vigintioctopunctata</name>
    <dbReference type="NCBI Taxonomy" id="420089"/>
    <lineage>
        <taxon>Eukaryota</taxon>
        <taxon>Metazoa</taxon>
        <taxon>Ecdysozoa</taxon>
        <taxon>Arthropoda</taxon>
        <taxon>Hexapoda</taxon>
        <taxon>Insecta</taxon>
        <taxon>Pterygota</taxon>
        <taxon>Neoptera</taxon>
        <taxon>Endopterygota</taxon>
        <taxon>Coleoptera</taxon>
        <taxon>Polyphaga</taxon>
        <taxon>Cucujiformia</taxon>
        <taxon>Coccinelloidea</taxon>
        <taxon>Coccinellidae</taxon>
        <taxon>Epilachninae</taxon>
        <taxon>Epilachnini</taxon>
        <taxon>Henosepilachna</taxon>
    </lineage>
</organism>
<evidence type="ECO:0000256" key="1">
    <source>
        <dbReference type="SAM" id="MobiDB-lite"/>
    </source>
</evidence>
<evidence type="ECO:0000313" key="3">
    <source>
        <dbReference type="Proteomes" id="UP001431783"/>
    </source>
</evidence>
<feature type="region of interest" description="Disordered" evidence="1">
    <location>
        <begin position="83"/>
        <end position="121"/>
    </location>
</feature>
<keyword evidence="3" id="KW-1185">Reference proteome</keyword>
<name>A0AAW1USP4_9CUCU</name>
<proteinExistence type="predicted"/>
<feature type="compositionally biased region" description="Basic residues" evidence="1">
    <location>
        <begin position="112"/>
        <end position="121"/>
    </location>
</feature>
<evidence type="ECO:0000313" key="2">
    <source>
        <dbReference type="EMBL" id="KAK9883806.1"/>
    </source>
</evidence>
<accession>A0AAW1USP4</accession>
<gene>
    <name evidence="2" type="ORF">WA026_002001</name>
</gene>
<dbReference type="Proteomes" id="UP001431783">
    <property type="component" value="Unassembled WGS sequence"/>
</dbReference>
<reference evidence="2 3" key="1">
    <citation type="submission" date="2023-03" db="EMBL/GenBank/DDBJ databases">
        <title>Genome insight into feeding habits of ladybird beetles.</title>
        <authorList>
            <person name="Li H.-S."/>
            <person name="Huang Y.-H."/>
            <person name="Pang H."/>
        </authorList>
    </citation>
    <scope>NUCLEOTIDE SEQUENCE [LARGE SCALE GENOMIC DNA]</scope>
    <source>
        <strain evidence="2">SYSU_2023b</strain>
        <tissue evidence="2">Whole body</tissue>
    </source>
</reference>